<dbReference type="EMBL" id="JNAD02000006">
    <property type="protein sequence ID" value="RKM95539.1"/>
    <property type="molecule type" value="Genomic_DNA"/>
</dbReference>
<dbReference type="PANTHER" id="PTHR36439:SF1">
    <property type="entry name" value="DUF1697 DOMAIN-CONTAINING PROTEIN"/>
    <property type="match status" value="1"/>
</dbReference>
<dbReference type="Pfam" id="PF08002">
    <property type="entry name" value="DUF1697"/>
    <property type="match status" value="1"/>
</dbReference>
<keyword evidence="2" id="KW-1185">Reference proteome</keyword>
<proteinExistence type="predicted"/>
<protein>
    <submittedName>
        <fullName evidence="1">DUF1697 domain-containing protein</fullName>
    </submittedName>
</protein>
<evidence type="ECO:0000313" key="2">
    <source>
        <dbReference type="Proteomes" id="UP000028058"/>
    </source>
</evidence>
<dbReference type="SUPFAM" id="SSF160379">
    <property type="entry name" value="SP0830-like"/>
    <property type="match status" value="1"/>
</dbReference>
<dbReference type="OrthoDB" id="9806494at2"/>
<dbReference type="PIRSF" id="PIRSF008502">
    <property type="entry name" value="UCP008502"/>
    <property type="match status" value="1"/>
</dbReference>
<reference evidence="1 2" key="1">
    <citation type="journal article" date="2014" name="Genome Announc.">
        <title>Draft Genome Sequence of Streptomyces fradiae ATCC 19609, a Strain Highly Sensitive to Antibiotics.</title>
        <authorList>
            <person name="Bekker O.B."/>
            <person name="Klimina K.M."/>
            <person name="Vatlin A.A."/>
            <person name="Zakharevich N.V."/>
            <person name="Kasianov A.S."/>
            <person name="Danilenko V.N."/>
        </authorList>
    </citation>
    <scope>NUCLEOTIDE SEQUENCE [LARGE SCALE GENOMIC DNA]</scope>
    <source>
        <strain evidence="1 2">ATCC 19609</strain>
    </source>
</reference>
<dbReference type="InterPro" id="IPR012545">
    <property type="entry name" value="DUF1697"/>
</dbReference>
<dbReference type="PANTHER" id="PTHR36439">
    <property type="entry name" value="BLL4334 PROTEIN"/>
    <property type="match status" value="1"/>
</dbReference>
<name>A0A420V3F3_9ACTN</name>
<dbReference type="Proteomes" id="UP000028058">
    <property type="component" value="Unassembled WGS sequence"/>
</dbReference>
<evidence type="ECO:0000313" key="1">
    <source>
        <dbReference type="EMBL" id="RKM95539.1"/>
    </source>
</evidence>
<comment type="caution">
    <text evidence="1">The sequence shown here is derived from an EMBL/GenBank/DDBJ whole genome shotgun (WGS) entry which is preliminary data.</text>
</comment>
<sequence length="183" mass="19664">MTTTYAALLRGINVGGKNKVPMAELRSVLTGLGYENVRTLLQSGNAVFAAPDHRDPGRLAAEVEQALAEWFGFPVAVVVRTAGELRAAVAANPFPDPAAEPAKHTVTFLAGRADPEQLDAVDPALYAPDEYRLADGGRELYAYFPNGQGRSRLAPFLDKRKLGVEATTRNWSTVTKLLALAES</sequence>
<gene>
    <name evidence="1" type="ORF">SFRA_015655</name>
</gene>
<organism evidence="1 2">
    <name type="scientific">Streptomyces xinghaiensis</name>
    <dbReference type="NCBI Taxonomy" id="1038928"/>
    <lineage>
        <taxon>Bacteria</taxon>
        <taxon>Bacillati</taxon>
        <taxon>Actinomycetota</taxon>
        <taxon>Actinomycetes</taxon>
        <taxon>Kitasatosporales</taxon>
        <taxon>Streptomycetaceae</taxon>
        <taxon>Streptomyces</taxon>
    </lineage>
</organism>
<dbReference type="RefSeq" id="WP_043468752.1">
    <property type="nucleotide sequence ID" value="NZ_CP134822.1"/>
</dbReference>
<dbReference type="AlphaFoldDB" id="A0A420V3F3"/>
<accession>A0A420V3F3</accession>
<dbReference type="Gene3D" id="3.30.70.1280">
    <property type="entry name" value="SP0830-like domains"/>
    <property type="match status" value="1"/>
</dbReference>